<dbReference type="EMBL" id="PRLP01000022">
    <property type="protein sequence ID" value="PPC77993.1"/>
    <property type="molecule type" value="Genomic_DNA"/>
</dbReference>
<evidence type="ECO:0000256" key="9">
    <source>
        <dbReference type="SAM" id="MobiDB-lite"/>
    </source>
</evidence>
<comment type="caution">
    <text evidence="12">The sequence shown here is derived from an EMBL/GenBank/DDBJ whole genome shotgun (WGS) entry which is preliminary data.</text>
</comment>
<dbReference type="GO" id="GO:0009279">
    <property type="term" value="C:cell outer membrane"/>
    <property type="evidence" value="ECO:0007669"/>
    <property type="project" value="UniProtKB-SubCell"/>
</dbReference>
<dbReference type="InterPro" id="IPR051906">
    <property type="entry name" value="TolC-like"/>
</dbReference>
<feature type="signal peptide" evidence="10">
    <location>
        <begin position="1"/>
        <end position="31"/>
    </location>
</feature>
<protein>
    <recommendedName>
        <fullName evidence="11">Cds6 C-terminal domain-containing protein</fullName>
    </recommendedName>
</protein>
<keyword evidence="6" id="KW-0472">Membrane</keyword>
<dbReference type="Gene3D" id="3.10.450.50">
    <property type="match status" value="1"/>
</dbReference>
<dbReference type="OrthoDB" id="5294075at2"/>
<feature type="compositionally biased region" description="Low complexity" evidence="9">
    <location>
        <begin position="436"/>
        <end position="452"/>
    </location>
</feature>
<dbReference type="Gene3D" id="1.20.1600.10">
    <property type="entry name" value="Outer membrane efflux proteins (OEP)"/>
    <property type="match status" value="1"/>
</dbReference>
<feature type="coiled-coil region" evidence="8">
    <location>
        <begin position="158"/>
        <end position="209"/>
    </location>
</feature>
<feature type="domain" description="Cds6 C-terminal" evidence="11">
    <location>
        <begin position="469"/>
        <end position="571"/>
    </location>
</feature>
<dbReference type="AlphaFoldDB" id="A0A2S5KTF1"/>
<evidence type="ECO:0000256" key="6">
    <source>
        <dbReference type="ARBA" id="ARBA00023136"/>
    </source>
</evidence>
<proteinExistence type="inferred from homology"/>
<dbReference type="InterPro" id="IPR003423">
    <property type="entry name" value="OMP_efflux"/>
</dbReference>
<sequence>MGRTLKVKTTKPFTLTLLATSLLMMASASQAKTLQEVIKENIYTSPYVEQAKYQQRSDASAIDEARAGYFPKVDVSFGSGREHTYYTNGVKVDKTLNRREGALTVTQMLFDGFQTRSEVARETAAADASAWKLSSETDRVALEIARAYLNVYRRTQLMRLAEENLAKHQNIYEQIRQRSQSGVASQAELAQAESRLSLAQANTVSARNNLSDVKATYQQIVGQPSDDDVTFPDFDGAWLPPSVDDAVTRAIDNNYVLKSATSDIDEAQAQIRSRESAYLPRVTVELGRTWNNNIDGIEGKDSDYQAMLKVNYNLFNGGADKARHMESVEQLGKAKAIRDQTYREVVESMQLSWSAYEWLSQQVPHYQDQVKAADQTRELYKQQFNLGQRSLLDLLDSENELFEARNSLVNAQSDMRLAQYRILAASSSLMTSVESPDAAPQQAATETAQPEDSVQGSVDHSMDQGDQEVLASVEGWRQAWQSRDVDAYLSHYASNFAPEKGSYAAWEKDRRSKLAYPQWIELTIGEPQVSMVDGKAIVRFDQHYKANHFEDNVVKELTMEQENGEWKIVEERSI</sequence>
<evidence type="ECO:0000256" key="1">
    <source>
        <dbReference type="ARBA" id="ARBA00004442"/>
    </source>
</evidence>
<evidence type="ECO:0000313" key="12">
    <source>
        <dbReference type="EMBL" id="PPC77993.1"/>
    </source>
</evidence>
<evidence type="ECO:0000256" key="5">
    <source>
        <dbReference type="ARBA" id="ARBA00022692"/>
    </source>
</evidence>
<evidence type="ECO:0000256" key="10">
    <source>
        <dbReference type="SAM" id="SignalP"/>
    </source>
</evidence>
<dbReference type="SUPFAM" id="SSF54427">
    <property type="entry name" value="NTF2-like"/>
    <property type="match status" value="1"/>
</dbReference>
<dbReference type="GO" id="GO:0015288">
    <property type="term" value="F:porin activity"/>
    <property type="evidence" value="ECO:0007669"/>
    <property type="project" value="TreeGrafter"/>
</dbReference>
<dbReference type="PANTHER" id="PTHR30026">
    <property type="entry name" value="OUTER MEMBRANE PROTEIN TOLC"/>
    <property type="match status" value="1"/>
</dbReference>
<dbReference type="PANTHER" id="PTHR30026:SF22">
    <property type="entry name" value="OUTER MEMBRANE EFFLUX PROTEIN"/>
    <property type="match status" value="1"/>
</dbReference>
<keyword evidence="3" id="KW-0813">Transport</keyword>
<keyword evidence="4" id="KW-1134">Transmembrane beta strand</keyword>
<comment type="similarity">
    <text evidence="2">Belongs to the outer membrane factor (OMF) (TC 1.B.17) family.</text>
</comment>
<gene>
    <name evidence="12" type="ORF">C4K68_07600</name>
</gene>
<organism evidence="12 13">
    <name type="scientific">Proteobacteria bacterium 228</name>
    <dbReference type="NCBI Taxonomy" id="2083153"/>
    <lineage>
        <taxon>Bacteria</taxon>
        <taxon>Pseudomonadati</taxon>
        <taxon>Pseudomonadota</taxon>
    </lineage>
</organism>
<dbReference type="GO" id="GO:1990281">
    <property type="term" value="C:efflux pump complex"/>
    <property type="evidence" value="ECO:0007669"/>
    <property type="project" value="TreeGrafter"/>
</dbReference>
<evidence type="ECO:0000256" key="3">
    <source>
        <dbReference type="ARBA" id="ARBA00022448"/>
    </source>
</evidence>
<comment type="subcellular location">
    <subcellularLocation>
        <location evidence="1">Cell outer membrane</location>
    </subcellularLocation>
</comment>
<dbReference type="SUPFAM" id="SSF56954">
    <property type="entry name" value="Outer membrane efflux proteins (OEP)"/>
    <property type="match status" value="1"/>
</dbReference>
<evidence type="ECO:0000313" key="13">
    <source>
        <dbReference type="Proteomes" id="UP000238196"/>
    </source>
</evidence>
<evidence type="ECO:0000256" key="4">
    <source>
        <dbReference type="ARBA" id="ARBA00022452"/>
    </source>
</evidence>
<feature type="region of interest" description="Disordered" evidence="9">
    <location>
        <begin position="433"/>
        <end position="462"/>
    </location>
</feature>
<accession>A0A2S5KTF1</accession>
<dbReference type="Pfam" id="PF24125">
    <property type="entry name" value="Cds6_C"/>
    <property type="match status" value="1"/>
</dbReference>
<keyword evidence="7" id="KW-0998">Cell outer membrane</keyword>
<feature type="chain" id="PRO_5015639592" description="Cds6 C-terminal domain-containing protein" evidence="10">
    <location>
        <begin position="32"/>
        <end position="574"/>
    </location>
</feature>
<dbReference type="Pfam" id="PF02321">
    <property type="entry name" value="OEP"/>
    <property type="match status" value="2"/>
</dbReference>
<dbReference type="InterPro" id="IPR056203">
    <property type="entry name" value="Cds6_C"/>
</dbReference>
<dbReference type="Proteomes" id="UP000238196">
    <property type="component" value="Unassembled WGS sequence"/>
</dbReference>
<dbReference type="InterPro" id="IPR032710">
    <property type="entry name" value="NTF2-like_dom_sf"/>
</dbReference>
<evidence type="ECO:0000256" key="8">
    <source>
        <dbReference type="SAM" id="Coils"/>
    </source>
</evidence>
<reference evidence="12 13" key="1">
    <citation type="submission" date="2018-02" db="EMBL/GenBank/DDBJ databases">
        <title>novel marine gammaproteobacteria from coastal saline agro ecosystem.</title>
        <authorList>
            <person name="Krishnan R."/>
            <person name="Ramesh Kumar N."/>
        </authorList>
    </citation>
    <scope>NUCLEOTIDE SEQUENCE [LARGE SCALE GENOMIC DNA]</scope>
    <source>
        <strain evidence="12 13">228</strain>
    </source>
</reference>
<evidence type="ECO:0000256" key="2">
    <source>
        <dbReference type="ARBA" id="ARBA00007613"/>
    </source>
</evidence>
<dbReference type="NCBIfam" id="TIGR01844">
    <property type="entry name" value="type_I_sec_TolC"/>
    <property type="match status" value="1"/>
</dbReference>
<dbReference type="GO" id="GO:0015562">
    <property type="term" value="F:efflux transmembrane transporter activity"/>
    <property type="evidence" value="ECO:0007669"/>
    <property type="project" value="InterPro"/>
</dbReference>
<keyword evidence="8" id="KW-0175">Coiled coil</keyword>
<name>A0A2S5KTF1_9PROT</name>
<keyword evidence="10" id="KW-0732">Signal</keyword>
<keyword evidence="5" id="KW-0812">Transmembrane</keyword>
<evidence type="ECO:0000259" key="11">
    <source>
        <dbReference type="Pfam" id="PF24125"/>
    </source>
</evidence>
<dbReference type="InterPro" id="IPR010130">
    <property type="entry name" value="T1SS_OMP_TolC"/>
</dbReference>
<evidence type="ECO:0000256" key="7">
    <source>
        <dbReference type="ARBA" id="ARBA00023237"/>
    </source>
</evidence>